<dbReference type="Proteomes" id="UP000015104">
    <property type="component" value="Unassembled WGS sequence"/>
</dbReference>
<dbReference type="GO" id="GO:0005739">
    <property type="term" value="C:mitochondrion"/>
    <property type="evidence" value="ECO:0007669"/>
    <property type="project" value="TreeGrafter"/>
</dbReference>
<dbReference type="OrthoDB" id="9979394at2759"/>
<dbReference type="eggNOG" id="KOG4435">
    <property type="taxonomic scope" value="Eukaryota"/>
</dbReference>
<proteinExistence type="predicted"/>
<reference evidence="2" key="2">
    <citation type="submission" date="2015-06" db="UniProtKB">
        <authorList>
            <consortium name="EnsemblMetazoa"/>
        </authorList>
    </citation>
    <scope>IDENTIFICATION</scope>
</reference>
<dbReference type="Pfam" id="PF00781">
    <property type="entry name" value="DAGK_cat"/>
    <property type="match status" value="1"/>
</dbReference>
<sequence length="441" mass="50613">MWKPFKTLRENWKKSIFFSCVAAYGVHLIDQRIKINKLMRVYCEEAASFGNQPWNHQRQLKHLTIILNPVANQRKGKKLFFSYAQPILNCAGIKCSLIETEHEGQARDYMEVMSNTDGVIIVGGDGTIHEAITGYLRRDDSNKKKSLSLGFIPVGKRNSGMFKLFEVDLDSNGRIRNKVDHIDLIGRLSMSIVKETTKPIDVIKIEGKDRGKPVYALNSFDFGKLADYLEPAESYWLFSTRIKPYYPLSKKILFKGLSSQSIPAVTDILYTKPCSGCAKCYENFKEPVEEEAPKRWWHLLIPRPTQLKQKLKPANIYDSYKDLVNEECGVWHKVESNDLINLSIRNSFNKKISMNLHKVEDCSKQSLIQDGVNIFREKDDFKSNVQKIEARDISINLTTDQPNSDVVSPDTQDLKFNIDRENYEAQSVLLSLLPNRISVYS</sequence>
<reference evidence="3" key="1">
    <citation type="submission" date="2011-08" db="EMBL/GenBank/DDBJ databases">
        <authorList>
            <person name="Rombauts S."/>
        </authorList>
    </citation>
    <scope>NUCLEOTIDE SEQUENCE</scope>
    <source>
        <strain evidence="3">London</strain>
    </source>
</reference>
<dbReference type="PROSITE" id="PS50146">
    <property type="entry name" value="DAGK"/>
    <property type="match status" value="1"/>
</dbReference>
<keyword evidence="3" id="KW-1185">Reference proteome</keyword>
<dbReference type="STRING" id="32264.T1KDQ8"/>
<dbReference type="AlphaFoldDB" id="T1KDQ8"/>
<dbReference type="EnsemblMetazoa" id="tetur09g03860.1">
    <property type="protein sequence ID" value="tetur09g03860.1"/>
    <property type="gene ID" value="tetur09g03860"/>
</dbReference>
<dbReference type="PANTHER" id="PTHR12358">
    <property type="entry name" value="SPHINGOSINE KINASE"/>
    <property type="match status" value="1"/>
</dbReference>
<dbReference type="PANTHER" id="PTHR12358:SF31">
    <property type="entry name" value="ACYLGLYCEROL KINASE, MITOCHONDRIAL"/>
    <property type="match status" value="1"/>
</dbReference>
<evidence type="ECO:0000259" key="1">
    <source>
        <dbReference type="PROSITE" id="PS50146"/>
    </source>
</evidence>
<dbReference type="InterPro" id="IPR017438">
    <property type="entry name" value="ATP-NAD_kinase_N"/>
</dbReference>
<dbReference type="EMBL" id="CAEY01002026">
    <property type="status" value="NOT_ANNOTATED_CDS"/>
    <property type="molecule type" value="Genomic_DNA"/>
</dbReference>
<dbReference type="GO" id="GO:0016020">
    <property type="term" value="C:membrane"/>
    <property type="evidence" value="ECO:0007669"/>
    <property type="project" value="TreeGrafter"/>
</dbReference>
<dbReference type="HOGENOM" id="CLU_042458_2_0_1"/>
<name>T1KDQ8_TETUR</name>
<dbReference type="SUPFAM" id="SSF111331">
    <property type="entry name" value="NAD kinase/diacylglycerol kinase-like"/>
    <property type="match status" value="1"/>
</dbReference>
<evidence type="ECO:0000313" key="3">
    <source>
        <dbReference type="Proteomes" id="UP000015104"/>
    </source>
</evidence>
<dbReference type="GO" id="GO:0004143">
    <property type="term" value="F:ATP-dependent diacylglycerol kinase activity"/>
    <property type="evidence" value="ECO:0007669"/>
    <property type="project" value="TreeGrafter"/>
</dbReference>
<accession>T1KDQ8</accession>
<dbReference type="InterPro" id="IPR001206">
    <property type="entry name" value="Diacylglycerol_kinase_cat_dom"/>
</dbReference>
<dbReference type="GO" id="GO:0046512">
    <property type="term" value="P:sphingosine biosynthetic process"/>
    <property type="evidence" value="ECO:0007669"/>
    <property type="project" value="TreeGrafter"/>
</dbReference>
<gene>
    <name evidence="2" type="primary">107363140</name>
</gene>
<organism evidence="2 3">
    <name type="scientific">Tetranychus urticae</name>
    <name type="common">Two-spotted spider mite</name>
    <dbReference type="NCBI Taxonomy" id="32264"/>
    <lineage>
        <taxon>Eukaryota</taxon>
        <taxon>Metazoa</taxon>
        <taxon>Ecdysozoa</taxon>
        <taxon>Arthropoda</taxon>
        <taxon>Chelicerata</taxon>
        <taxon>Arachnida</taxon>
        <taxon>Acari</taxon>
        <taxon>Acariformes</taxon>
        <taxon>Trombidiformes</taxon>
        <taxon>Prostigmata</taxon>
        <taxon>Eleutherengona</taxon>
        <taxon>Raphignathae</taxon>
        <taxon>Tetranychoidea</taxon>
        <taxon>Tetranychidae</taxon>
        <taxon>Tetranychus</taxon>
    </lineage>
</organism>
<dbReference type="InterPro" id="IPR050187">
    <property type="entry name" value="Lipid_Phosphate_FormReg"/>
</dbReference>
<dbReference type="InterPro" id="IPR016064">
    <property type="entry name" value="NAD/diacylglycerol_kinase_sf"/>
</dbReference>
<feature type="domain" description="DAGKc" evidence="1">
    <location>
        <begin position="58"/>
        <end position="155"/>
    </location>
</feature>
<dbReference type="GO" id="GO:0046513">
    <property type="term" value="P:ceramide biosynthetic process"/>
    <property type="evidence" value="ECO:0007669"/>
    <property type="project" value="TreeGrafter"/>
</dbReference>
<protein>
    <recommendedName>
        <fullName evidence="1">DAGKc domain-containing protein</fullName>
    </recommendedName>
</protein>
<dbReference type="Gene3D" id="3.40.50.10330">
    <property type="entry name" value="Probable inorganic polyphosphate/atp-NAD kinase, domain 1"/>
    <property type="match status" value="1"/>
</dbReference>
<dbReference type="GO" id="GO:0001729">
    <property type="term" value="F:ceramide kinase activity"/>
    <property type="evidence" value="ECO:0007669"/>
    <property type="project" value="TreeGrafter"/>
</dbReference>
<evidence type="ECO:0000313" key="2">
    <source>
        <dbReference type="EnsemblMetazoa" id="tetur09g03860.1"/>
    </source>
</evidence>
<dbReference type="GO" id="GO:0047620">
    <property type="term" value="F:acylglycerol kinase activity"/>
    <property type="evidence" value="ECO:0007669"/>
    <property type="project" value="TreeGrafter"/>
</dbReference>